<dbReference type="CDD" id="cd16922">
    <property type="entry name" value="HATPase_EvgS-ArcB-TorS-like"/>
    <property type="match status" value="1"/>
</dbReference>
<evidence type="ECO:0000313" key="20">
    <source>
        <dbReference type="Proteomes" id="UP001250656"/>
    </source>
</evidence>
<dbReference type="SUPFAM" id="SSF47226">
    <property type="entry name" value="Histidine-containing phosphotransfer domain, HPT domain"/>
    <property type="match status" value="1"/>
</dbReference>
<comment type="caution">
    <text evidence="19">The sequence shown here is derived from an EMBL/GenBank/DDBJ whole genome shotgun (WGS) entry which is preliminary data.</text>
</comment>
<evidence type="ECO:0000256" key="7">
    <source>
        <dbReference type="ARBA" id="ARBA00022692"/>
    </source>
</evidence>
<proteinExistence type="predicted"/>
<dbReference type="SUPFAM" id="SSF47384">
    <property type="entry name" value="Homodimeric domain of signal transducing histidine kinase"/>
    <property type="match status" value="1"/>
</dbReference>
<dbReference type="Pfam" id="PF01627">
    <property type="entry name" value="Hpt"/>
    <property type="match status" value="1"/>
</dbReference>
<dbReference type="PRINTS" id="PR00344">
    <property type="entry name" value="BCTRLSENSOR"/>
</dbReference>
<dbReference type="CDD" id="cd00082">
    <property type="entry name" value="HisKA"/>
    <property type="match status" value="1"/>
</dbReference>
<dbReference type="InterPro" id="IPR036641">
    <property type="entry name" value="HPT_dom_sf"/>
</dbReference>
<dbReference type="PANTHER" id="PTHR45339:SF1">
    <property type="entry name" value="HYBRID SIGNAL TRANSDUCTION HISTIDINE KINASE J"/>
    <property type="match status" value="1"/>
</dbReference>
<dbReference type="GO" id="GO:0005524">
    <property type="term" value="F:ATP binding"/>
    <property type="evidence" value="ECO:0007669"/>
    <property type="project" value="UniProtKB-KW"/>
</dbReference>
<dbReference type="EC" id="2.7.13.3" evidence="3"/>
<evidence type="ECO:0000256" key="11">
    <source>
        <dbReference type="ARBA" id="ARBA00022989"/>
    </source>
</evidence>
<feature type="domain" description="Response regulatory" evidence="17">
    <location>
        <begin position="427"/>
        <end position="542"/>
    </location>
</feature>
<keyword evidence="12" id="KW-0902">Two-component regulatory system</keyword>
<dbReference type="SMART" id="SM00387">
    <property type="entry name" value="HATPase_c"/>
    <property type="match status" value="1"/>
</dbReference>
<dbReference type="InterPro" id="IPR004358">
    <property type="entry name" value="Sig_transdc_His_kin-like_C"/>
</dbReference>
<feature type="modified residue" description="4-aspartylphosphate" evidence="15">
    <location>
        <position position="476"/>
    </location>
</feature>
<dbReference type="EMBL" id="JAVTTP010000001">
    <property type="protein sequence ID" value="MDT7827409.1"/>
    <property type="molecule type" value="Genomic_DNA"/>
</dbReference>
<dbReference type="Pfam" id="PF01590">
    <property type="entry name" value="GAF"/>
    <property type="match status" value="1"/>
</dbReference>
<dbReference type="Proteomes" id="UP001250656">
    <property type="component" value="Unassembled WGS sequence"/>
</dbReference>
<evidence type="ECO:0000256" key="9">
    <source>
        <dbReference type="ARBA" id="ARBA00022777"/>
    </source>
</evidence>
<dbReference type="PROSITE" id="PS50109">
    <property type="entry name" value="HIS_KIN"/>
    <property type="match status" value="1"/>
</dbReference>
<dbReference type="SUPFAM" id="SSF52172">
    <property type="entry name" value="CheY-like"/>
    <property type="match status" value="1"/>
</dbReference>
<keyword evidence="10 19" id="KW-0067">ATP-binding</keyword>
<evidence type="ECO:0000256" key="12">
    <source>
        <dbReference type="ARBA" id="ARBA00023012"/>
    </source>
</evidence>
<evidence type="ECO:0000259" key="17">
    <source>
        <dbReference type="PROSITE" id="PS50110"/>
    </source>
</evidence>
<keyword evidence="6" id="KW-0808">Transferase</keyword>
<dbReference type="InterPro" id="IPR011006">
    <property type="entry name" value="CheY-like_superfamily"/>
</dbReference>
<dbReference type="Pfam" id="PF00072">
    <property type="entry name" value="Response_reg"/>
    <property type="match status" value="1"/>
</dbReference>
<accession>A0ABU3L2J9</accession>
<evidence type="ECO:0000259" key="16">
    <source>
        <dbReference type="PROSITE" id="PS50109"/>
    </source>
</evidence>
<keyword evidence="5 15" id="KW-0597">Phosphoprotein</keyword>
<dbReference type="InterPro" id="IPR001789">
    <property type="entry name" value="Sig_transdc_resp-reg_receiver"/>
</dbReference>
<evidence type="ECO:0000256" key="14">
    <source>
        <dbReference type="PROSITE-ProRule" id="PRU00110"/>
    </source>
</evidence>
<evidence type="ECO:0000256" key="6">
    <source>
        <dbReference type="ARBA" id="ARBA00022679"/>
    </source>
</evidence>
<keyword evidence="9" id="KW-0418">Kinase</keyword>
<evidence type="ECO:0000256" key="1">
    <source>
        <dbReference type="ARBA" id="ARBA00000085"/>
    </source>
</evidence>
<dbReference type="InterPro" id="IPR008207">
    <property type="entry name" value="Sig_transdc_His_kin_Hpt_dom"/>
</dbReference>
<feature type="domain" description="HPt" evidence="18">
    <location>
        <begin position="582"/>
        <end position="673"/>
    </location>
</feature>
<protein>
    <recommendedName>
        <fullName evidence="3">histidine kinase</fullName>
        <ecNumber evidence="3">2.7.13.3</ecNumber>
    </recommendedName>
</protein>
<dbReference type="Pfam" id="PF02518">
    <property type="entry name" value="HATPase_c"/>
    <property type="match status" value="1"/>
</dbReference>
<gene>
    <name evidence="19" type="ORF">RQM65_01870</name>
</gene>
<comment type="subcellular location">
    <subcellularLocation>
        <location evidence="2">Cell membrane</location>
        <topology evidence="2">Multi-pass membrane protein</topology>
    </subcellularLocation>
</comment>
<dbReference type="InterPro" id="IPR003661">
    <property type="entry name" value="HisK_dim/P_dom"/>
</dbReference>
<dbReference type="Gene3D" id="1.10.287.130">
    <property type="match status" value="1"/>
</dbReference>
<dbReference type="InterPro" id="IPR003594">
    <property type="entry name" value="HATPase_dom"/>
</dbReference>
<dbReference type="SUPFAM" id="SSF55874">
    <property type="entry name" value="ATPase domain of HSP90 chaperone/DNA topoisomerase II/histidine kinase"/>
    <property type="match status" value="1"/>
</dbReference>
<keyword evidence="7" id="KW-0812">Transmembrane</keyword>
<dbReference type="InterPro" id="IPR036890">
    <property type="entry name" value="HATPase_C_sf"/>
</dbReference>
<feature type="modified residue" description="Phosphohistidine" evidence="14">
    <location>
        <position position="621"/>
    </location>
</feature>
<evidence type="ECO:0000256" key="10">
    <source>
        <dbReference type="ARBA" id="ARBA00022840"/>
    </source>
</evidence>
<keyword evidence="11" id="KW-1133">Transmembrane helix</keyword>
<keyword evidence="20" id="KW-1185">Reference proteome</keyword>
<dbReference type="PROSITE" id="PS50894">
    <property type="entry name" value="HPT"/>
    <property type="match status" value="1"/>
</dbReference>
<evidence type="ECO:0000256" key="13">
    <source>
        <dbReference type="ARBA" id="ARBA00023136"/>
    </source>
</evidence>
<dbReference type="SMART" id="SM00448">
    <property type="entry name" value="REC"/>
    <property type="match status" value="1"/>
</dbReference>
<dbReference type="SMART" id="SM00388">
    <property type="entry name" value="HisKA"/>
    <property type="match status" value="1"/>
</dbReference>
<evidence type="ECO:0000256" key="4">
    <source>
        <dbReference type="ARBA" id="ARBA00022475"/>
    </source>
</evidence>
<evidence type="ECO:0000256" key="2">
    <source>
        <dbReference type="ARBA" id="ARBA00004651"/>
    </source>
</evidence>
<dbReference type="PROSITE" id="PS50110">
    <property type="entry name" value="RESPONSE_REGULATORY"/>
    <property type="match status" value="1"/>
</dbReference>
<keyword evidence="13" id="KW-0472">Membrane</keyword>
<dbReference type="Gene3D" id="3.30.450.40">
    <property type="match status" value="1"/>
</dbReference>
<dbReference type="SMART" id="SM00065">
    <property type="entry name" value="GAF"/>
    <property type="match status" value="1"/>
</dbReference>
<keyword evidence="4" id="KW-1003">Cell membrane</keyword>
<evidence type="ECO:0000256" key="3">
    <source>
        <dbReference type="ARBA" id="ARBA00012438"/>
    </source>
</evidence>
<dbReference type="CDD" id="cd17546">
    <property type="entry name" value="REC_hyHK_CKI1_RcsC-like"/>
    <property type="match status" value="1"/>
</dbReference>
<evidence type="ECO:0000256" key="15">
    <source>
        <dbReference type="PROSITE-ProRule" id="PRU00169"/>
    </source>
</evidence>
<dbReference type="InterPro" id="IPR005467">
    <property type="entry name" value="His_kinase_dom"/>
</dbReference>
<dbReference type="InterPro" id="IPR029016">
    <property type="entry name" value="GAF-like_dom_sf"/>
</dbReference>
<name>A0ABU3L2J9_9FLAO</name>
<reference evidence="19 20" key="1">
    <citation type="submission" date="2023-09" db="EMBL/GenBank/DDBJ databases">
        <title>Novel taxa isolated from Blanes Bay.</title>
        <authorList>
            <person name="Rey-Velasco X."/>
            <person name="Lucena T."/>
        </authorList>
    </citation>
    <scope>NUCLEOTIDE SEQUENCE [LARGE SCALE GENOMIC DNA]</scope>
    <source>
        <strain evidence="19 20">S334</strain>
    </source>
</reference>
<evidence type="ECO:0000259" key="18">
    <source>
        <dbReference type="PROSITE" id="PS50894"/>
    </source>
</evidence>
<dbReference type="Gene3D" id="1.20.120.160">
    <property type="entry name" value="HPT domain"/>
    <property type="match status" value="1"/>
</dbReference>
<organism evidence="19 20">
    <name type="scientific">Pricia mediterranea</name>
    <dbReference type="NCBI Taxonomy" id="3076079"/>
    <lineage>
        <taxon>Bacteria</taxon>
        <taxon>Pseudomonadati</taxon>
        <taxon>Bacteroidota</taxon>
        <taxon>Flavobacteriia</taxon>
        <taxon>Flavobacteriales</taxon>
        <taxon>Flavobacteriaceae</taxon>
        <taxon>Pricia</taxon>
    </lineage>
</organism>
<evidence type="ECO:0000256" key="5">
    <source>
        <dbReference type="ARBA" id="ARBA00022553"/>
    </source>
</evidence>
<dbReference type="Gene3D" id="3.30.565.10">
    <property type="entry name" value="Histidine kinase-like ATPase, C-terminal domain"/>
    <property type="match status" value="1"/>
</dbReference>
<dbReference type="PANTHER" id="PTHR45339">
    <property type="entry name" value="HYBRID SIGNAL TRANSDUCTION HISTIDINE KINASE J"/>
    <property type="match status" value="1"/>
</dbReference>
<dbReference type="Pfam" id="PF00512">
    <property type="entry name" value="HisKA"/>
    <property type="match status" value="1"/>
</dbReference>
<sequence length="673" mass="75674">MNPNLPIPSNERERLQQLYEYQILNSDAEEMFDNLTRLAGQILDVPTALVTLVDEKRQWFKSKYGLEVDETPREISFCQYSIMSDEILEVPNTLEDERFKNNPMVLGGPEIRFYVGSPLTDKNNIAIGTLCAIDTVPRKLNDHQRKALRYISNTVLHLIKLRREKIEVEKLSMAKDEFLSNMSHEIRTPLNAVIGFNDLLKKTPLTKQQKEYLDTVQISSQNLKVIIDDILDISKLESGNVHLEKNPVSLRDLIQYVVRLQAPTAKEKGIKLLSSIDYEIPDYVVADETRLTQIFINLVGNAVKFTNEGSVELRAEATLLDCNKVMVEFIVKDTGIGIPEEKLETVFERFSQAEASTTRHYGGTGLGLNIVNMLIGLYGGAISVTSQLGQGSEFKFEKTFEITEMDKGQHMTTEKTGPNGNLFTDTKILLVEDNVHNQLLATHYFKRWGSKISIAENGRVGVEMLQNENYDVVLMDLQMPVMDGFQATTAIRKELGSNVPIIGCSAHSLVGEKERCLELGMNDYIAKPYSEEELIQTTLRYSQGKEGSSDTEKADKIHTVELSDIVYDDFESLIEELKMQEGDEFGELIQQHFQESTPSDIEDIEKAIENNDATLLFEKCHMLAGSLGVLGFSKGHGLSSSIEASVKKGDMEAAKHLAGNLIVYLNKALNELR</sequence>
<dbReference type="InterPro" id="IPR003018">
    <property type="entry name" value="GAF"/>
</dbReference>
<evidence type="ECO:0000313" key="19">
    <source>
        <dbReference type="EMBL" id="MDT7827409.1"/>
    </source>
</evidence>
<comment type="catalytic activity">
    <reaction evidence="1">
        <text>ATP + protein L-histidine = ADP + protein N-phospho-L-histidine.</text>
        <dbReference type="EC" id="2.7.13.3"/>
    </reaction>
</comment>
<dbReference type="RefSeq" id="WP_314012313.1">
    <property type="nucleotide sequence ID" value="NZ_JAVTTP010000001.1"/>
</dbReference>
<feature type="domain" description="Histidine kinase" evidence="16">
    <location>
        <begin position="181"/>
        <end position="402"/>
    </location>
</feature>
<dbReference type="SUPFAM" id="SSF55781">
    <property type="entry name" value="GAF domain-like"/>
    <property type="match status" value="1"/>
</dbReference>
<evidence type="ECO:0000256" key="8">
    <source>
        <dbReference type="ARBA" id="ARBA00022741"/>
    </source>
</evidence>
<keyword evidence="8" id="KW-0547">Nucleotide-binding</keyword>
<dbReference type="Gene3D" id="3.40.50.2300">
    <property type="match status" value="1"/>
</dbReference>
<dbReference type="InterPro" id="IPR036097">
    <property type="entry name" value="HisK_dim/P_sf"/>
</dbReference>